<keyword evidence="2" id="KW-0732">Signal</keyword>
<reference evidence="7" key="1">
    <citation type="submission" date="2022-10" db="EMBL/GenBank/DDBJ databases">
        <title>Characterization and whole genome sequencing of a new Roseateles species, isolated from fresh water.</title>
        <authorList>
            <person name="Guliayeva D.Y."/>
            <person name="Akhremchuk A.E."/>
            <person name="Sikolenko M.A."/>
            <person name="Valentovich L.N."/>
            <person name="Sidarenka A.V."/>
        </authorList>
    </citation>
    <scope>NUCLEOTIDE SEQUENCE</scope>
    <source>
        <strain evidence="7">BIM B-1768</strain>
    </source>
</reference>
<evidence type="ECO:0000256" key="4">
    <source>
        <dbReference type="ARBA" id="ARBA00023139"/>
    </source>
</evidence>
<evidence type="ECO:0000259" key="6">
    <source>
        <dbReference type="Pfam" id="PF05433"/>
    </source>
</evidence>
<dbReference type="PROSITE" id="PS51257">
    <property type="entry name" value="PROKAR_LIPOPROTEIN"/>
    <property type="match status" value="1"/>
</dbReference>
<keyword evidence="5" id="KW-0449">Lipoprotein</keyword>
<evidence type="ECO:0000256" key="1">
    <source>
        <dbReference type="ARBA" id="ARBA00004459"/>
    </source>
</evidence>
<protein>
    <submittedName>
        <fullName evidence="7">Glycine zipper 2TM domain-containing protein</fullName>
    </submittedName>
</protein>
<keyword evidence="4" id="KW-0564">Palmitate</keyword>
<dbReference type="RefSeq" id="WP_261757100.1">
    <property type="nucleotide sequence ID" value="NZ_CP104562.2"/>
</dbReference>
<evidence type="ECO:0000256" key="5">
    <source>
        <dbReference type="ARBA" id="ARBA00023288"/>
    </source>
</evidence>
<organism evidence="7 8">
    <name type="scientific">Roseateles amylovorans</name>
    <dbReference type="NCBI Taxonomy" id="2978473"/>
    <lineage>
        <taxon>Bacteria</taxon>
        <taxon>Pseudomonadati</taxon>
        <taxon>Pseudomonadota</taxon>
        <taxon>Betaproteobacteria</taxon>
        <taxon>Burkholderiales</taxon>
        <taxon>Sphaerotilaceae</taxon>
        <taxon>Roseateles</taxon>
    </lineage>
</organism>
<keyword evidence="3" id="KW-0472">Membrane</keyword>
<dbReference type="EMBL" id="CP104562">
    <property type="protein sequence ID" value="UXH77356.1"/>
    <property type="molecule type" value="Genomic_DNA"/>
</dbReference>
<name>A0ABY6AW06_9BURK</name>
<sequence length="155" mass="15615">MKKLLIASLVATLAACSTSNPDVIQRGDAQRLSTVQDATVLSVRNVTVDGSQSGAGALTGAVVGGVAGSTVGGSREGLIVGVLGAVAGAAIGNATERGVTREDAVEILLQMRNGERRAIVQAKGNETLQPGEPVIIVNTGGKTRVMRAPAATRTQ</sequence>
<evidence type="ECO:0000256" key="3">
    <source>
        <dbReference type="ARBA" id="ARBA00023136"/>
    </source>
</evidence>
<dbReference type="Proteomes" id="UP001064933">
    <property type="component" value="Chromosome"/>
</dbReference>
<dbReference type="PANTHER" id="PTHR35603">
    <property type="match status" value="1"/>
</dbReference>
<proteinExistence type="predicted"/>
<dbReference type="Pfam" id="PF05433">
    <property type="entry name" value="Rick_17kDa_Anti"/>
    <property type="match status" value="1"/>
</dbReference>
<dbReference type="InterPro" id="IPR008816">
    <property type="entry name" value="Gly_zipper_2TM_dom"/>
</dbReference>
<feature type="domain" description="Glycine zipper 2TM" evidence="6">
    <location>
        <begin position="55"/>
        <end position="95"/>
    </location>
</feature>
<evidence type="ECO:0000313" key="7">
    <source>
        <dbReference type="EMBL" id="UXH77356.1"/>
    </source>
</evidence>
<dbReference type="InterPro" id="IPR051407">
    <property type="entry name" value="Bact_OM_lipoprot/Surf_antigen"/>
</dbReference>
<dbReference type="PANTHER" id="PTHR35603:SF1">
    <property type="entry name" value="OUTER MEMBRANE LIPOPROTEIN SLYB"/>
    <property type="match status" value="1"/>
</dbReference>
<accession>A0ABY6AW06</accession>
<gene>
    <name evidence="7" type="ORF">N4261_20460</name>
</gene>
<evidence type="ECO:0000256" key="2">
    <source>
        <dbReference type="ARBA" id="ARBA00022729"/>
    </source>
</evidence>
<comment type="subcellular location">
    <subcellularLocation>
        <location evidence="1">Cell outer membrane</location>
        <topology evidence="1">Lipid-anchor</topology>
    </subcellularLocation>
</comment>
<keyword evidence="8" id="KW-1185">Reference proteome</keyword>
<evidence type="ECO:0000313" key="8">
    <source>
        <dbReference type="Proteomes" id="UP001064933"/>
    </source>
</evidence>